<evidence type="ECO:0000256" key="1">
    <source>
        <dbReference type="ARBA" id="ARBA00005964"/>
    </source>
</evidence>
<comment type="caution">
    <text evidence="6">The sequence shown here is derived from an EMBL/GenBank/DDBJ whole genome shotgun (WGS) entry which is preliminary data.</text>
</comment>
<dbReference type="PANTHER" id="PTHR11559">
    <property type="entry name" value="CARBOXYLESTERASE"/>
    <property type="match status" value="1"/>
</dbReference>
<dbReference type="PROSITE" id="PS00122">
    <property type="entry name" value="CARBOXYLESTERASE_B_1"/>
    <property type="match status" value="1"/>
</dbReference>
<evidence type="ECO:0000256" key="2">
    <source>
        <dbReference type="ARBA" id="ARBA00022801"/>
    </source>
</evidence>
<sequence>MYDGTKLARAGVVVVTFNYRVGFEGLGHVPGMPENRALLDQIAAFQWVRANIAAFGGDPDRVTVFGESAGATSVVSLLATPRTEGLFRRAIAQSVAGRAPLPLADAHRVTGLVADAAGVPATLEGLRSLRPEQMVALQDVPLAAMAADPDAWSMPDNVTCFAPVLDGELVADTPWSVLRTGARRDVDLMTGYTTDEYSLFAGRRDVPADLAATAKRLGLHEGALAAYRAADPGTRRPRPVHADVLGPGVPHALHVGRRGARDGGRTGVPVRIRLAVTGVVRGGGGPPPPPHKGKGQRSKTRNSAAGAGLGVVCFI</sequence>
<evidence type="ECO:0000256" key="3">
    <source>
        <dbReference type="RuleBase" id="RU361235"/>
    </source>
</evidence>
<protein>
    <recommendedName>
        <fullName evidence="3">Carboxylic ester hydrolase</fullName>
        <ecNumber evidence="3">3.1.1.-</ecNumber>
    </recommendedName>
</protein>
<comment type="similarity">
    <text evidence="1 3">Belongs to the type-B carboxylesterase/lipase family.</text>
</comment>
<proteinExistence type="inferred from homology"/>
<feature type="domain" description="Carboxylesterase type B" evidence="5">
    <location>
        <begin position="2"/>
        <end position="202"/>
    </location>
</feature>
<feature type="compositionally biased region" description="Basic residues" evidence="4">
    <location>
        <begin position="291"/>
        <end position="300"/>
    </location>
</feature>
<keyword evidence="7" id="KW-1185">Reference proteome</keyword>
<dbReference type="Proteomes" id="UP001551482">
    <property type="component" value="Unassembled WGS sequence"/>
</dbReference>
<evidence type="ECO:0000256" key="4">
    <source>
        <dbReference type="SAM" id="MobiDB-lite"/>
    </source>
</evidence>
<dbReference type="InterPro" id="IPR029058">
    <property type="entry name" value="AB_hydrolase_fold"/>
</dbReference>
<feature type="region of interest" description="Disordered" evidence="4">
    <location>
        <begin position="278"/>
        <end position="303"/>
    </location>
</feature>
<dbReference type="InterPro" id="IPR050309">
    <property type="entry name" value="Type-B_Carboxylest/Lipase"/>
</dbReference>
<keyword evidence="2 3" id="KW-0378">Hydrolase</keyword>
<dbReference type="InterPro" id="IPR002018">
    <property type="entry name" value="CarbesteraseB"/>
</dbReference>
<evidence type="ECO:0000313" key="6">
    <source>
        <dbReference type="EMBL" id="MEU8137665.1"/>
    </source>
</evidence>
<dbReference type="SUPFAM" id="SSF53474">
    <property type="entry name" value="alpha/beta-Hydrolases"/>
    <property type="match status" value="1"/>
</dbReference>
<dbReference type="EMBL" id="JBEZFP010000096">
    <property type="protein sequence ID" value="MEU8137665.1"/>
    <property type="molecule type" value="Genomic_DNA"/>
</dbReference>
<dbReference type="Gene3D" id="3.40.50.1820">
    <property type="entry name" value="alpha/beta hydrolase"/>
    <property type="match status" value="1"/>
</dbReference>
<organism evidence="6 7">
    <name type="scientific">Streptodolium elevatio</name>
    <dbReference type="NCBI Taxonomy" id="3157996"/>
    <lineage>
        <taxon>Bacteria</taxon>
        <taxon>Bacillati</taxon>
        <taxon>Actinomycetota</taxon>
        <taxon>Actinomycetes</taxon>
        <taxon>Kitasatosporales</taxon>
        <taxon>Streptomycetaceae</taxon>
        <taxon>Streptodolium</taxon>
    </lineage>
</organism>
<dbReference type="EC" id="3.1.1.-" evidence="3"/>
<evidence type="ECO:0000259" key="5">
    <source>
        <dbReference type="Pfam" id="PF00135"/>
    </source>
</evidence>
<evidence type="ECO:0000313" key="7">
    <source>
        <dbReference type="Proteomes" id="UP001551482"/>
    </source>
</evidence>
<name>A0ABV3DPI1_9ACTN</name>
<feature type="non-terminal residue" evidence="6">
    <location>
        <position position="315"/>
    </location>
</feature>
<dbReference type="RefSeq" id="WP_358359892.1">
    <property type="nucleotide sequence ID" value="NZ_JBEZFP010000096.1"/>
</dbReference>
<dbReference type="Pfam" id="PF00135">
    <property type="entry name" value="COesterase"/>
    <property type="match status" value="1"/>
</dbReference>
<gene>
    <name evidence="6" type="ORF">AB0C36_29645</name>
</gene>
<accession>A0ABV3DPI1</accession>
<dbReference type="InterPro" id="IPR019826">
    <property type="entry name" value="Carboxylesterase_B_AS"/>
</dbReference>
<reference evidence="6 7" key="1">
    <citation type="submission" date="2024-06" db="EMBL/GenBank/DDBJ databases">
        <title>The Natural Products Discovery Center: Release of the First 8490 Sequenced Strains for Exploring Actinobacteria Biosynthetic Diversity.</title>
        <authorList>
            <person name="Kalkreuter E."/>
            <person name="Kautsar S.A."/>
            <person name="Yang D."/>
            <person name="Bader C.D."/>
            <person name="Teijaro C.N."/>
            <person name="Fluegel L."/>
            <person name="Davis C.M."/>
            <person name="Simpson J.R."/>
            <person name="Lauterbach L."/>
            <person name="Steele A.D."/>
            <person name="Gui C."/>
            <person name="Meng S."/>
            <person name="Li G."/>
            <person name="Viehrig K."/>
            <person name="Ye F."/>
            <person name="Su P."/>
            <person name="Kiefer A.F."/>
            <person name="Nichols A."/>
            <person name="Cepeda A.J."/>
            <person name="Yan W."/>
            <person name="Fan B."/>
            <person name="Jiang Y."/>
            <person name="Adhikari A."/>
            <person name="Zheng C.-J."/>
            <person name="Schuster L."/>
            <person name="Cowan T.M."/>
            <person name="Smanski M.J."/>
            <person name="Chevrette M.G."/>
            <person name="De Carvalho L.P.S."/>
            <person name="Shen B."/>
        </authorList>
    </citation>
    <scope>NUCLEOTIDE SEQUENCE [LARGE SCALE GENOMIC DNA]</scope>
    <source>
        <strain evidence="6 7">NPDC048946</strain>
    </source>
</reference>